<dbReference type="Pfam" id="PF13639">
    <property type="entry name" value="zf-RING_2"/>
    <property type="match status" value="1"/>
</dbReference>
<feature type="compositionally biased region" description="Polar residues" evidence="5">
    <location>
        <begin position="456"/>
        <end position="469"/>
    </location>
</feature>
<keyword evidence="1" id="KW-0479">Metal-binding</keyword>
<dbReference type="SUPFAM" id="SSF57850">
    <property type="entry name" value="RING/U-box"/>
    <property type="match status" value="1"/>
</dbReference>
<feature type="compositionally biased region" description="Basic and acidic residues" evidence="5">
    <location>
        <begin position="208"/>
        <end position="226"/>
    </location>
</feature>
<keyword evidence="8" id="KW-1185">Reference proteome</keyword>
<evidence type="ECO:0000256" key="1">
    <source>
        <dbReference type="ARBA" id="ARBA00022723"/>
    </source>
</evidence>
<feature type="region of interest" description="Disordered" evidence="5">
    <location>
        <begin position="443"/>
        <end position="481"/>
    </location>
</feature>
<dbReference type="GO" id="GO:0061630">
    <property type="term" value="F:ubiquitin protein ligase activity"/>
    <property type="evidence" value="ECO:0007669"/>
    <property type="project" value="TreeGrafter"/>
</dbReference>
<feature type="compositionally biased region" description="Low complexity" evidence="5">
    <location>
        <begin position="552"/>
        <end position="561"/>
    </location>
</feature>
<dbReference type="SMART" id="SM00184">
    <property type="entry name" value="RING"/>
    <property type="match status" value="1"/>
</dbReference>
<feature type="domain" description="RING-type" evidence="6">
    <location>
        <begin position="143"/>
        <end position="184"/>
    </location>
</feature>
<keyword evidence="2 4" id="KW-0863">Zinc-finger</keyword>
<dbReference type="InterPro" id="IPR013083">
    <property type="entry name" value="Znf_RING/FYVE/PHD"/>
</dbReference>
<evidence type="ECO:0000256" key="4">
    <source>
        <dbReference type="PROSITE-ProRule" id="PRU00175"/>
    </source>
</evidence>
<dbReference type="STRING" id="67003.A0A1X0NKU7"/>
<organism evidence="7 8">
    <name type="scientific">Trypanosoma theileri</name>
    <dbReference type="NCBI Taxonomy" id="67003"/>
    <lineage>
        <taxon>Eukaryota</taxon>
        <taxon>Discoba</taxon>
        <taxon>Euglenozoa</taxon>
        <taxon>Kinetoplastea</taxon>
        <taxon>Metakinetoplastina</taxon>
        <taxon>Trypanosomatida</taxon>
        <taxon>Trypanosomatidae</taxon>
        <taxon>Trypanosoma</taxon>
    </lineage>
</organism>
<dbReference type="Proteomes" id="UP000192257">
    <property type="component" value="Unassembled WGS sequence"/>
</dbReference>
<gene>
    <name evidence="7" type="ORF">TM35_000351360</name>
</gene>
<dbReference type="GeneID" id="39988969"/>
<proteinExistence type="predicted"/>
<dbReference type="InterPro" id="IPR001841">
    <property type="entry name" value="Znf_RING"/>
</dbReference>
<name>A0A1X0NKU7_9TRYP</name>
<evidence type="ECO:0000256" key="2">
    <source>
        <dbReference type="ARBA" id="ARBA00022771"/>
    </source>
</evidence>
<dbReference type="EMBL" id="NBCO01000035">
    <property type="protein sequence ID" value="ORC85392.1"/>
    <property type="molecule type" value="Genomic_DNA"/>
</dbReference>
<reference evidence="7 8" key="1">
    <citation type="submission" date="2017-03" db="EMBL/GenBank/DDBJ databases">
        <title>An alternative strategy for trypanosome survival in the mammalian bloodstream revealed through genome and transcriptome analysis of the ubiquitous bovine parasite Trypanosoma (Megatrypanum) theileri.</title>
        <authorList>
            <person name="Kelly S."/>
            <person name="Ivens A."/>
            <person name="Mott A."/>
            <person name="O'Neill E."/>
            <person name="Emms D."/>
            <person name="Macleod O."/>
            <person name="Voorheis P."/>
            <person name="Matthews J."/>
            <person name="Matthews K."/>
            <person name="Carrington M."/>
        </authorList>
    </citation>
    <scope>NUCLEOTIDE SEQUENCE [LARGE SCALE GENOMIC DNA]</scope>
    <source>
        <strain evidence="7">Edinburgh</strain>
    </source>
</reference>
<dbReference type="AlphaFoldDB" id="A0A1X0NKU7"/>
<dbReference type="GO" id="GO:0008270">
    <property type="term" value="F:zinc ion binding"/>
    <property type="evidence" value="ECO:0007669"/>
    <property type="project" value="UniProtKB-KW"/>
</dbReference>
<dbReference type="InterPro" id="IPR051834">
    <property type="entry name" value="RING_finger_E3_ligase"/>
</dbReference>
<dbReference type="PROSITE" id="PS50089">
    <property type="entry name" value="ZF_RING_2"/>
    <property type="match status" value="1"/>
</dbReference>
<comment type="caution">
    <text evidence="7">The sequence shown here is derived from an EMBL/GenBank/DDBJ whole genome shotgun (WGS) entry which is preliminary data.</text>
</comment>
<evidence type="ECO:0000256" key="3">
    <source>
        <dbReference type="ARBA" id="ARBA00022833"/>
    </source>
</evidence>
<protein>
    <submittedName>
        <fullName evidence="7">Zinc finger protein, predicted</fullName>
    </submittedName>
</protein>
<feature type="region of interest" description="Disordered" evidence="5">
    <location>
        <begin position="335"/>
        <end position="408"/>
    </location>
</feature>
<sequence>MRDGSDVMLEDEEYNFVLQVVRDRILQRERTGQPLVLRVRRDGDDGDQMTVVLGRVEGESGGVGGERSALRFATEAEPPLASLPFMAELGPLLLQALALQVIFGEQRRRMAAPLEREAVGRLQKMKLREDIIAQLEKDGQCVCSICQESFVANAEVCRLPCGHMFDVPCLERWLGRTRTCPNCRFMLQDVEQQYKDVVAPVWWHSGKDNEEEKEKNQCNAIPERRVSQRRNSSSTAGRGYGAPSTIVDENNFQQQQQQQPELPIEESTSFGSLLRGYDGRSRSGDMLLLETDDSYTIFPEGNIPGSEPISYTPVPPSNVPQRQGEAFRDRQLFEEAEITRTPTTVTNSFEPDVSEGRNLSEGNSPLLFMEEDPTPQTIPLQDSSSSSSSSTSSISSSSSLMTPPRVDTNDSILGANLLNSTLSPPSVASLRNSNEGSEYALSANMSQVAPRPPTETRATVSGRSTQTSLPAHPRETTVSGNARHAVYALRRHRVEEVHGALSPNRAGAEETITVGRPQRYRTGVANRIIVRPPALPEPSSQLSEERHRRRISNNSGSNNGITREEGQTTSVNRQQLPPRGNRRNLAQYEAIIRRGNRRRY</sequence>
<feature type="compositionally biased region" description="Low complexity" evidence="5">
    <location>
        <begin position="383"/>
        <end position="399"/>
    </location>
</feature>
<keyword evidence="3" id="KW-0862">Zinc</keyword>
<dbReference type="Gene3D" id="3.30.40.10">
    <property type="entry name" value="Zinc/RING finger domain, C3HC4 (zinc finger)"/>
    <property type="match status" value="1"/>
</dbReference>
<evidence type="ECO:0000313" key="8">
    <source>
        <dbReference type="Proteomes" id="UP000192257"/>
    </source>
</evidence>
<feature type="region of interest" description="Disordered" evidence="5">
    <location>
        <begin position="533"/>
        <end position="583"/>
    </location>
</feature>
<dbReference type="GO" id="GO:0005634">
    <property type="term" value="C:nucleus"/>
    <property type="evidence" value="ECO:0007669"/>
    <property type="project" value="TreeGrafter"/>
</dbReference>
<evidence type="ECO:0000259" key="6">
    <source>
        <dbReference type="PROSITE" id="PS50089"/>
    </source>
</evidence>
<evidence type="ECO:0000256" key="5">
    <source>
        <dbReference type="SAM" id="MobiDB-lite"/>
    </source>
</evidence>
<dbReference type="PANTHER" id="PTHR45931:SF19">
    <property type="entry name" value="CHROMOSOME UNDETERMINED SCAFFOLD_3, WHOLE GENOME SHOTGUN SEQUENCE"/>
    <property type="match status" value="1"/>
</dbReference>
<accession>A0A1X0NKU7</accession>
<evidence type="ECO:0000313" key="7">
    <source>
        <dbReference type="EMBL" id="ORC85392.1"/>
    </source>
</evidence>
<feature type="region of interest" description="Disordered" evidence="5">
    <location>
        <begin position="208"/>
        <end position="245"/>
    </location>
</feature>
<dbReference type="CDD" id="cd16448">
    <property type="entry name" value="RING-H2"/>
    <property type="match status" value="1"/>
</dbReference>
<dbReference type="OrthoDB" id="21204at2759"/>
<dbReference type="VEuPathDB" id="TriTrypDB:TM35_000351360"/>
<dbReference type="PANTHER" id="PTHR45931">
    <property type="entry name" value="SI:CH211-59O9.10"/>
    <property type="match status" value="1"/>
</dbReference>
<dbReference type="GO" id="GO:0006511">
    <property type="term" value="P:ubiquitin-dependent protein catabolic process"/>
    <property type="evidence" value="ECO:0007669"/>
    <property type="project" value="TreeGrafter"/>
</dbReference>
<dbReference type="RefSeq" id="XP_028879458.1">
    <property type="nucleotide sequence ID" value="XM_029029189.1"/>
</dbReference>
<feature type="compositionally biased region" description="Polar residues" evidence="5">
    <location>
        <begin position="340"/>
        <end position="349"/>
    </location>
</feature>